<dbReference type="OMA" id="QKCGHVA"/>
<dbReference type="Gene3D" id="3.30.40.10">
    <property type="entry name" value="Zinc/RING finger domain, C3HC4 (zinc finger)"/>
    <property type="match status" value="1"/>
</dbReference>
<evidence type="ECO:0000313" key="22">
    <source>
        <dbReference type="Proteomes" id="UP000494163"/>
    </source>
</evidence>
<comment type="catalytic activity">
    <reaction evidence="16">
        <text>[E2 ubiquitin-conjugating enzyme]-S-ubiquitinyl-L-cysteine + [acceptor protein]-L-cysteine = [E2 ubiquitin-conjugating enzyme]-L-cysteine + [acceptor protein]-S-ubiquitinyl-L-cysteine.</text>
        <dbReference type="EC" id="2.3.2.36"/>
    </reaction>
</comment>
<dbReference type="EMBL" id="CP012525">
    <property type="protein sequence ID" value="ALC43882.1"/>
    <property type="molecule type" value="Genomic_DNA"/>
</dbReference>
<dbReference type="GO" id="GO:0005778">
    <property type="term" value="C:peroxisomal membrane"/>
    <property type="evidence" value="ECO:0007669"/>
    <property type="project" value="UniProtKB-SubCell"/>
</dbReference>
<accession>A0A0M4EZP3</accession>
<dbReference type="GO" id="GO:0061630">
    <property type="term" value="F:ubiquitin protein ligase activity"/>
    <property type="evidence" value="ECO:0007669"/>
    <property type="project" value="UniProtKB-EC"/>
</dbReference>
<evidence type="ECO:0000256" key="8">
    <source>
        <dbReference type="ARBA" id="ARBA00022771"/>
    </source>
</evidence>
<evidence type="ECO:0000256" key="10">
    <source>
        <dbReference type="ARBA" id="ARBA00022833"/>
    </source>
</evidence>
<dbReference type="InterPro" id="IPR013083">
    <property type="entry name" value="Znf_RING/FYVE/PHD"/>
</dbReference>
<feature type="domain" description="RING-type" evidence="20">
    <location>
        <begin position="253"/>
        <end position="292"/>
    </location>
</feature>
<keyword evidence="9" id="KW-0833">Ubl conjugation pathway</keyword>
<dbReference type="InterPro" id="IPR001841">
    <property type="entry name" value="Znf_RING"/>
</dbReference>
<keyword evidence="13" id="KW-0472">Membrane</keyword>
<evidence type="ECO:0000256" key="7">
    <source>
        <dbReference type="ARBA" id="ARBA00022723"/>
    </source>
</evidence>
<evidence type="ECO:0000256" key="2">
    <source>
        <dbReference type="ARBA" id="ARBA00004906"/>
    </source>
</evidence>
<name>A0A0M4EZP3_DROBS</name>
<evidence type="ECO:0000256" key="13">
    <source>
        <dbReference type="ARBA" id="ARBA00023136"/>
    </source>
</evidence>
<proteinExistence type="inferred from homology"/>
<dbReference type="Proteomes" id="UP000494163">
    <property type="component" value="Chromosome 3L"/>
</dbReference>
<keyword evidence="5" id="KW-0808">Transferase</keyword>
<evidence type="ECO:0000256" key="5">
    <source>
        <dbReference type="ARBA" id="ARBA00022679"/>
    </source>
</evidence>
<evidence type="ECO:0000256" key="17">
    <source>
        <dbReference type="ARBA" id="ARBA00034523"/>
    </source>
</evidence>
<evidence type="ECO:0000256" key="12">
    <source>
        <dbReference type="ARBA" id="ARBA00022989"/>
    </source>
</evidence>
<keyword evidence="4" id="KW-0813">Transport</keyword>
<keyword evidence="10" id="KW-0862">Zinc</keyword>
<evidence type="ECO:0000256" key="1">
    <source>
        <dbReference type="ARBA" id="ARBA00004585"/>
    </source>
</evidence>
<comment type="similarity">
    <text evidence="3">Belongs to the pex2/pex10/pex12 family.</text>
</comment>
<protein>
    <recommendedName>
        <fullName evidence="18">Peroxisome biogenesis factor 2</fullName>
        <ecNumber evidence="17">2.3.2.36</ecNumber>
    </recommendedName>
    <alternativeName>
        <fullName evidence="15">Peroxin-2</fullName>
    </alternativeName>
</protein>
<evidence type="ECO:0000256" key="18">
    <source>
        <dbReference type="ARBA" id="ARBA00034543"/>
    </source>
</evidence>
<keyword evidence="7" id="KW-0479">Metal-binding</keyword>
<evidence type="ECO:0000313" key="21">
    <source>
        <dbReference type="EMBL" id="ALC43882.1"/>
    </source>
</evidence>
<comment type="pathway">
    <text evidence="2">Protein modification; protein ubiquitination.</text>
</comment>
<reference evidence="21 22" key="1">
    <citation type="submission" date="2015-08" db="EMBL/GenBank/DDBJ databases">
        <title>Ancestral chromatin configuration constrains chromatin evolution on differentiating sex chromosomes in Drosophila.</title>
        <authorList>
            <person name="Zhou Q."/>
            <person name="Bachtrog D."/>
        </authorList>
    </citation>
    <scope>NUCLEOTIDE SEQUENCE [LARGE SCALE GENOMIC DNA]</scope>
    <source>
        <tissue evidence="21">Whole larvae</tissue>
    </source>
</reference>
<dbReference type="GO" id="GO:0008270">
    <property type="term" value="F:zinc ion binding"/>
    <property type="evidence" value="ECO:0007669"/>
    <property type="project" value="UniProtKB-KW"/>
</dbReference>
<evidence type="ECO:0000256" key="4">
    <source>
        <dbReference type="ARBA" id="ARBA00022448"/>
    </source>
</evidence>
<dbReference type="SUPFAM" id="SSF57850">
    <property type="entry name" value="RING/U-box"/>
    <property type="match status" value="1"/>
</dbReference>
<dbReference type="InterPro" id="IPR025654">
    <property type="entry name" value="PEX2/10"/>
</dbReference>
<dbReference type="InterPro" id="IPR006845">
    <property type="entry name" value="Pex_N"/>
</dbReference>
<dbReference type="Pfam" id="PF04757">
    <property type="entry name" value="Pex2_Pex12"/>
    <property type="match status" value="1"/>
</dbReference>
<keyword evidence="14" id="KW-0576">Peroxisome</keyword>
<organism evidence="21 22">
    <name type="scientific">Drosophila busckii</name>
    <name type="common">Fruit fly</name>
    <dbReference type="NCBI Taxonomy" id="30019"/>
    <lineage>
        <taxon>Eukaryota</taxon>
        <taxon>Metazoa</taxon>
        <taxon>Ecdysozoa</taxon>
        <taxon>Arthropoda</taxon>
        <taxon>Hexapoda</taxon>
        <taxon>Insecta</taxon>
        <taxon>Pterygota</taxon>
        <taxon>Neoptera</taxon>
        <taxon>Endopterygota</taxon>
        <taxon>Diptera</taxon>
        <taxon>Brachycera</taxon>
        <taxon>Muscomorpha</taxon>
        <taxon>Ephydroidea</taxon>
        <taxon>Drosophilidae</taxon>
        <taxon>Drosophila</taxon>
    </lineage>
</organism>
<evidence type="ECO:0000256" key="14">
    <source>
        <dbReference type="ARBA" id="ARBA00023140"/>
    </source>
</evidence>
<dbReference type="OrthoDB" id="1701437at2759"/>
<dbReference type="PROSITE" id="PS50089">
    <property type="entry name" value="ZF_RING_2"/>
    <property type="match status" value="1"/>
</dbReference>
<evidence type="ECO:0000256" key="6">
    <source>
        <dbReference type="ARBA" id="ARBA00022692"/>
    </source>
</evidence>
<dbReference type="GO" id="GO:0016558">
    <property type="term" value="P:protein import into peroxisome matrix"/>
    <property type="evidence" value="ECO:0007669"/>
    <property type="project" value="InterPro"/>
</dbReference>
<keyword evidence="6" id="KW-0812">Transmembrane</keyword>
<dbReference type="InterPro" id="IPR045859">
    <property type="entry name" value="RING-HC_PEX2"/>
</dbReference>
<dbReference type="CDD" id="cd16526">
    <property type="entry name" value="RING-HC_PEX2"/>
    <property type="match status" value="1"/>
</dbReference>
<evidence type="ECO:0000256" key="11">
    <source>
        <dbReference type="ARBA" id="ARBA00022927"/>
    </source>
</evidence>
<dbReference type="PANTHER" id="PTHR48178">
    <property type="entry name" value="PEROXISOME BIOGENESIS FACTOR 2"/>
    <property type="match status" value="1"/>
</dbReference>
<keyword evidence="12" id="KW-1133">Transmembrane helix</keyword>
<evidence type="ECO:0000256" key="9">
    <source>
        <dbReference type="ARBA" id="ARBA00022786"/>
    </source>
</evidence>
<keyword evidence="22" id="KW-1185">Reference proteome</keyword>
<keyword evidence="11" id="KW-0653">Protein transport</keyword>
<evidence type="ECO:0000256" key="15">
    <source>
        <dbReference type="ARBA" id="ARBA00032511"/>
    </source>
</evidence>
<evidence type="ECO:0000256" key="19">
    <source>
        <dbReference type="PROSITE-ProRule" id="PRU00175"/>
    </source>
</evidence>
<sequence length="304" mass="34810">MEKNKYVPRVNQIDAIYLNKDITRMIRDNLLENLQAISVSTATTTSVNNWLNLFHFTQPVLFLKIQPELDLLIQSAIWLGSVGKRCSTFGQQLLVLSYDAEKLTVSRLALHFALTVLPGYIKSWEERRLTQRVEWFSQAITWVEHSALVLNVLNYFRFLKTGRKPALLDFLLGLDYISLRNNQRRDIGYKYLTRELLWGGFMEILGLLLPIINFRKINRLLKSVVYGDSTQSRRRESVSKELVAVQLTTNSTCTYCGERPTLPHHMGCGHIYCYYCLSANLLTDANFGCTKCGATCPEQGVLSV</sequence>
<dbReference type="STRING" id="30019.A0A0M4EZP3"/>
<gene>
    <name evidence="21" type="ORF">Dbus_chr3Lg1048</name>
</gene>
<dbReference type="InterPro" id="IPR017907">
    <property type="entry name" value="Znf_RING_CS"/>
</dbReference>
<comment type="subcellular location">
    <subcellularLocation>
        <location evidence="1">Peroxisome membrane</location>
        <topology evidence="1">Multi-pass membrane protein</topology>
    </subcellularLocation>
</comment>
<dbReference type="EC" id="2.3.2.36" evidence="17"/>
<evidence type="ECO:0000259" key="20">
    <source>
        <dbReference type="PROSITE" id="PS50089"/>
    </source>
</evidence>
<dbReference type="AlphaFoldDB" id="A0A0M4EZP3"/>
<keyword evidence="8 19" id="KW-0863">Zinc-finger</keyword>
<evidence type="ECO:0000256" key="16">
    <source>
        <dbReference type="ARBA" id="ARBA00034438"/>
    </source>
</evidence>
<evidence type="ECO:0000256" key="3">
    <source>
        <dbReference type="ARBA" id="ARBA00008704"/>
    </source>
</evidence>
<dbReference type="PROSITE" id="PS00518">
    <property type="entry name" value="ZF_RING_1"/>
    <property type="match status" value="1"/>
</dbReference>
<dbReference type="PANTHER" id="PTHR48178:SF1">
    <property type="entry name" value="PEROXISOME BIOGENESIS FACTOR 2"/>
    <property type="match status" value="1"/>
</dbReference>